<evidence type="ECO:0000313" key="1">
    <source>
        <dbReference type="EMBL" id="GAG35942.1"/>
    </source>
</evidence>
<feature type="non-terminal residue" evidence="1">
    <location>
        <position position="200"/>
    </location>
</feature>
<dbReference type="PANTHER" id="PTHR32432">
    <property type="entry name" value="CELL DIVISION PROTEIN FTSA-RELATED"/>
    <property type="match status" value="1"/>
</dbReference>
<dbReference type="Pfam" id="PF11104">
    <property type="entry name" value="PilM_2"/>
    <property type="match status" value="1"/>
</dbReference>
<dbReference type="InterPro" id="IPR005883">
    <property type="entry name" value="PilM"/>
</dbReference>
<evidence type="ECO:0008006" key="2">
    <source>
        <dbReference type="Google" id="ProtNLM"/>
    </source>
</evidence>
<sequence>MAKVKSAWGIDIGQCALKAIKLRSLEGQCQVEALDIIEYPKNLSDPEANRQQLIADAMVKFLSGHSVLGSSVCIAAPGQTGFTRFVKLPPVEPKRIPDIVRFESEQQIPFPIDEVIWRWQTFANPNSPELEVGIFAMKKLDVASVLNHFLNLEIDVDVVQMAPLALYNFMKYDDQVAPEGATLLADIGADKTDLVVSDGS</sequence>
<dbReference type="InterPro" id="IPR050696">
    <property type="entry name" value="FtsA/MreB"/>
</dbReference>
<dbReference type="EMBL" id="BARS01041783">
    <property type="protein sequence ID" value="GAG35942.1"/>
    <property type="molecule type" value="Genomic_DNA"/>
</dbReference>
<proteinExistence type="predicted"/>
<accession>X0XKT9</accession>
<name>X0XKT9_9ZZZZ</name>
<protein>
    <recommendedName>
        <fullName evidence="2">SHS2 domain-containing protein</fullName>
    </recommendedName>
</protein>
<organism evidence="1">
    <name type="scientific">marine sediment metagenome</name>
    <dbReference type="NCBI Taxonomy" id="412755"/>
    <lineage>
        <taxon>unclassified sequences</taxon>
        <taxon>metagenomes</taxon>
        <taxon>ecological metagenomes</taxon>
    </lineage>
</organism>
<dbReference type="InterPro" id="IPR043129">
    <property type="entry name" value="ATPase_NBD"/>
</dbReference>
<reference evidence="1" key="1">
    <citation type="journal article" date="2014" name="Front. Microbiol.">
        <title>High frequency of phylogenetically diverse reductive dehalogenase-homologous genes in deep subseafloor sedimentary metagenomes.</title>
        <authorList>
            <person name="Kawai M."/>
            <person name="Futagami T."/>
            <person name="Toyoda A."/>
            <person name="Takaki Y."/>
            <person name="Nishi S."/>
            <person name="Hori S."/>
            <person name="Arai W."/>
            <person name="Tsubouchi T."/>
            <person name="Morono Y."/>
            <person name="Uchiyama I."/>
            <person name="Ito T."/>
            <person name="Fujiyama A."/>
            <person name="Inagaki F."/>
            <person name="Takami H."/>
        </authorList>
    </citation>
    <scope>NUCLEOTIDE SEQUENCE</scope>
    <source>
        <strain evidence="1">Expedition CK06-06</strain>
    </source>
</reference>
<comment type="caution">
    <text evidence="1">The sequence shown here is derived from an EMBL/GenBank/DDBJ whole genome shotgun (WGS) entry which is preliminary data.</text>
</comment>
<dbReference type="SUPFAM" id="SSF53067">
    <property type="entry name" value="Actin-like ATPase domain"/>
    <property type="match status" value="1"/>
</dbReference>
<dbReference type="Gene3D" id="3.30.1490.300">
    <property type="match status" value="1"/>
</dbReference>
<gene>
    <name evidence="1" type="ORF">S01H1_63479</name>
</gene>
<dbReference type="AlphaFoldDB" id="X0XKT9"/>
<dbReference type="PANTHER" id="PTHR32432:SF3">
    <property type="entry name" value="ETHANOLAMINE UTILIZATION PROTEIN EUTJ"/>
    <property type="match status" value="1"/>
</dbReference>